<comment type="subcellular location">
    <subcellularLocation>
        <location evidence="1">Membrane</location>
        <topology evidence="1">Peripheral membrane protein</topology>
    </subcellularLocation>
</comment>
<protein>
    <submittedName>
        <fullName evidence="8">LPS-induced tumor necrosis factor alpha factor</fullName>
    </submittedName>
</protein>
<sequence length="222" mass="23964">MTEPRHQTPAPMYSEDPEPVYQTPIVHPAPIHAMHTGAPVSPSSETNTYQSQSQSQSQSHSIPDTLHGPTPINGPSEKQYPHQPDSIGQAPDYNTVTGSHEKAYAGQPLPQQGPPQPNQYYTPYGHPSGYATAVPLHGVQSAPCPVDCPVCGEREMTRIESISGGTTHGWAAVLCFCCCLGCIPYLMSSLKDVEHSCGKCNAKLAVWHNSGRVQVLQNGKRK</sequence>
<keyword evidence="3" id="KW-0479">Metal-binding</keyword>
<dbReference type="Proteomes" id="UP001219568">
    <property type="component" value="Unassembled WGS sequence"/>
</dbReference>
<dbReference type="AlphaFoldDB" id="A0AAD6INL5"/>
<feature type="region of interest" description="Disordered" evidence="6">
    <location>
        <begin position="1"/>
        <end position="124"/>
    </location>
</feature>
<evidence type="ECO:0000256" key="6">
    <source>
        <dbReference type="SAM" id="MobiDB-lite"/>
    </source>
</evidence>
<dbReference type="SMART" id="SM00714">
    <property type="entry name" value="LITAF"/>
    <property type="match status" value="1"/>
</dbReference>
<reference evidence="8" key="1">
    <citation type="journal article" date="2023" name="IMA Fungus">
        <title>Comparative genomic study of the Penicillium genus elucidates a diverse pangenome and 15 lateral gene transfer events.</title>
        <authorList>
            <person name="Petersen C."/>
            <person name="Sorensen T."/>
            <person name="Nielsen M.R."/>
            <person name="Sondergaard T.E."/>
            <person name="Sorensen J.L."/>
            <person name="Fitzpatrick D.A."/>
            <person name="Frisvad J.C."/>
            <person name="Nielsen K.L."/>
        </authorList>
    </citation>
    <scope>NUCLEOTIDE SEQUENCE</scope>
    <source>
        <strain evidence="8">IBT 15450</strain>
    </source>
</reference>
<evidence type="ECO:0000256" key="3">
    <source>
        <dbReference type="ARBA" id="ARBA00022723"/>
    </source>
</evidence>
<dbReference type="Pfam" id="PF10601">
    <property type="entry name" value="zf-LITAF-like"/>
    <property type="match status" value="1"/>
</dbReference>
<dbReference type="EMBL" id="JAQJZL010000001">
    <property type="protein sequence ID" value="KAJ6057676.1"/>
    <property type="molecule type" value="Genomic_DNA"/>
</dbReference>
<evidence type="ECO:0000259" key="7">
    <source>
        <dbReference type="PROSITE" id="PS51837"/>
    </source>
</evidence>
<dbReference type="InterPro" id="IPR006629">
    <property type="entry name" value="LITAF"/>
</dbReference>
<evidence type="ECO:0000256" key="5">
    <source>
        <dbReference type="ARBA" id="ARBA00023136"/>
    </source>
</evidence>
<keyword evidence="4" id="KW-0862">Zinc</keyword>
<accession>A0AAD6INL5</accession>
<feature type="compositionally biased region" description="Low complexity" evidence="6">
    <location>
        <begin position="50"/>
        <end position="59"/>
    </location>
</feature>
<comment type="caution">
    <text evidence="8">The sequence shown here is derived from an EMBL/GenBank/DDBJ whole genome shotgun (WGS) entry which is preliminary data.</text>
</comment>
<name>A0AAD6INL5_PENCN</name>
<keyword evidence="9" id="KW-1185">Reference proteome</keyword>
<dbReference type="GO" id="GO:0008270">
    <property type="term" value="F:zinc ion binding"/>
    <property type="evidence" value="ECO:0007669"/>
    <property type="project" value="TreeGrafter"/>
</dbReference>
<dbReference type="InterPro" id="IPR037519">
    <property type="entry name" value="LITAF_fam"/>
</dbReference>
<evidence type="ECO:0000256" key="4">
    <source>
        <dbReference type="ARBA" id="ARBA00022833"/>
    </source>
</evidence>
<evidence type="ECO:0000256" key="2">
    <source>
        <dbReference type="ARBA" id="ARBA00005975"/>
    </source>
</evidence>
<keyword evidence="5" id="KW-0472">Membrane</keyword>
<reference evidence="8" key="2">
    <citation type="submission" date="2023-01" db="EMBL/GenBank/DDBJ databases">
        <authorList>
            <person name="Petersen C."/>
        </authorList>
    </citation>
    <scope>NUCLEOTIDE SEQUENCE</scope>
    <source>
        <strain evidence="8">IBT 15450</strain>
    </source>
</reference>
<dbReference type="GO" id="GO:0016020">
    <property type="term" value="C:membrane"/>
    <property type="evidence" value="ECO:0007669"/>
    <property type="project" value="UniProtKB-SubCell"/>
</dbReference>
<evidence type="ECO:0000313" key="9">
    <source>
        <dbReference type="Proteomes" id="UP001219568"/>
    </source>
</evidence>
<dbReference type="PANTHER" id="PTHR23292">
    <property type="entry name" value="LIPOPOLYSACCHARIDE-INDUCED TUMOR NECROSIS FACTOR-ALPHA FACTOR"/>
    <property type="match status" value="1"/>
</dbReference>
<gene>
    <name evidence="8" type="ORF">N7460_000950</name>
</gene>
<proteinExistence type="inferred from homology"/>
<evidence type="ECO:0000313" key="8">
    <source>
        <dbReference type="EMBL" id="KAJ6057676.1"/>
    </source>
</evidence>
<feature type="domain" description="LITAF" evidence="7">
    <location>
        <begin position="128"/>
        <end position="209"/>
    </location>
</feature>
<comment type="similarity">
    <text evidence="2">Belongs to the CDIP1/LITAF family.</text>
</comment>
<dbReference type="PANTHER" id="PTHR23292:SF6">
    <property type="entry name" value="FI16602P1-RELATED"/>
    <property type="match status" value="1"/>
</dbReference>
<organism evidence="8 9">
    <name type="scientific">Penicillium canescens</name>
    <dbReference type="NCBI Taxonomy" id="5083"/>
    <lineage>
        <taxon>Eukaryota</taxon>
        <taxon>Fungi</taxon>
        <taxon>Dikarya</taxon>
        <taxon>Ascomycota</taxon>
        <taxon>Pezizomycotina</taxon>
        <taxon>Eurotiomycetes</taxon>
        <taxon>Eurotiomycetidae</taxon>
        <taxon>Eurotiales</taxon>
        <taxon>Aspergillaceae</taxon>
        <taxon>Penicillium</taxon>
    </lineage>
</organism>
<evidence type="ECO:0000256" key="1">
    <source>
        <dbReference type="ARBA" id="ARBA00004170"/>
    </source>
</evidence>
<dbReference type="PROSITE" id="PS51837">
    <property type="entry name" value="LITAF"/>
    <property type="match status" value="1"/>
</dbReference>